<accession>A0ACA9KZJ3</accession>
<evidence type="ECO:0000313" key="1">
    <source>
        <dbReference type="EMBL" id="CAG8502862.1"/>
    </source>
</evidence>
<dbReference type="Proteomes" id="UP000789920">
    <property type="component" value="Unassembled WGS sequence"/>
</dbReference>
<proteinExistence type="predicted"/>
<keyword evidence="2" id="KW-1185">Reference proteome</keyword>
<comment type="caution">
    <text evidence="1">The sequence shown here is derived from an EMBL/GenBank/DDBJ whole genome shotgun (WGS) entry which is preliminary data.</text>
</comment>
<reference evidence="1" key="1">
    <citation type="submission" date="2021-06" db="EMBL/GenBank/DDBJ databases">
        <authorList>
            <person name="Kallberg Y."/>
            <person name="Tangrot J."/>
            <person name="Rosling A."/>
        </authorList>
    </citation>
    <scope>NUCLEOTIDE SEQUENCE</scope>
    <source>
        <strain evidence="1">MA461A</strain>
    </source>
</reference>
<organism evidence="1 2">
    <name type="scientific">Racocetra persica</name>
    <dbReference type="NCBI Taxonomy" id="160502"/>
    <lineage>
        <taxon>Eukaryota</taxon>
        <taxon>Fungi</taxon>
        <taxon>Fungi incertae sedis</taxon>
        <taxon>Mucoromycota</taxon>
        <taxon>Glomeromycotina</taxon>
        <taxon>Glomeromycetes</taxon>
        <taxon>Diversisporales</taxon>
        <taxon>Gigasporaceae</taxon>
        <taxon>Racocetra</taxon>
    </lineage>
</organism>
<sequence length="148" mass="16648">ISLECETHIDVIKKINLMFTELNAQLIKAIAVVTNSAEAYAATSIFIETEPTNLETSSLSSINNSSFSKINKPPKNVEVNELAKDIENKSAKDIENESAKDVKNEFSDEESDSEFHFENKDIDDEYMDEEEYSINDNTYPVVDTNANI</sequence>
<dbReference type="EMBL" id="CAJVQC010001920">
    <property type="protein sequence ID" value="CAG8502862.1"/>
    <property type="molecule type" value="Genomic_DNA"/>
</dbReference>
<protein>
    <submittedName>
        <fullName evidence="1">18935_t:CDS:1</fullName>
    </submittedName>
</protein>
<gene>
    <name evidence="1" type="ORF">RPERSI_LOCUS1903</name>
</gene>
<name>A0ACA9KZJ3_9GLOM</name>
<evidence type="ECO:0000313" key="2">
    <source>
        <dbReference type="Proteomes" id="UP000789920"/>
    </source>
</evidence>
<feature type="non-terminal residue" evidence="1">
    <location>
        <position position="1"/>
    </location>
</feature>